<evidence type="ECO:0000313" key="1">
    <source>
        <dbReference type="EMBL" id="KKL83359.1"/>
    </source>
</evidence>
<dbReference type="SUPFAM" id="SSF110296">
    <property type="entry name" value="Oligoxyloglucan reducing end-specific cellobiohydrolase"/>
    <property type="match status" value="1"/>
</dbReference>
<comment type="caution">
    <text evidence="1">The sequence shown here is derived from an EMBL/GenBank/DDBJ whole genome shotgun (WGS) entry which is preliminary data.</text>
</comment>
<accession>A0A0F9FAH4</accession>
<organism evidence="1">
    <name type="scientific">marine sediment metagenome</name>
    <dbReference type="NCBI Taxonomy" id="412755"/>
    <lineage>
        <taxon>unclassified sequences</taxon>
        <taxon>metagenomes</taxon>
        <taxon>ecological metagenomes</taxon>
    </lineage>
</organism>
<dbReference type="Gene3D" id="2.130.10.10">
    <property type="entry name" value="YVTN repeat-like/Quinoprotein amine dehydrogenase"/>
    <property type="match status" value="2"/>
</dbReference>
<protein>
    <submittedName>
        <fullName evidence="1">Uncharacterized protein</fullName>
    </submittedName>
</protein>
<reference evidence="1" key="1">
    <citation type="journal article" date="2015" name="Nature">
        <title>Complex archaea that bridge the gap between prokaryotes and eukaryotes.</title>
        <authorList>
            <person name="Spang A."/>
            <person name="Saw J.H."/>
            <person name="Jorgensen S.L."/>
            <person name="Zaremba-Niedzwiedzka K."/>
            <person name="Martijn J."/>
            <person name="Lind A.E."/>
            <person name="van Eijk R."/>
            <person name="Schleper C."/>
            <person name="Guy L."/>
            <person name="Ettema T.J."/>
        </authorList>
    </citation>
    <scope>NUCLEOTIDE SEQUENCE</scope>
</reference>
<feature type="non-terminal residue" evidence="1">
    <location>
        <position position="759"/>
    </location>
</feature>
<gene>
    <name evidence="1" type="ORF">LCGC14_1975550</name>
</gene>
<feature type="non-terminal residue" evidence="1">
    <location>
        <position position="1"/>
    </location>
</feature>
<dbReference type="InterPro" id="IPR015943">
    <property type="entry name" value="WD40/YVTN_repeat-like_dom_sf"/>
</dbReference>
<dbReference type="EMBL" id="LAZR01022000">
    <property type="protein sequence ID" value="KKL83359.1"/>
    <property type="molecule type" value="Genomic_DNA"/>
</dbReference>
<dbReference type="AlphaFoldDB" id="A0A0F9FAH4"/>
<name>A0A0F9FAH4_9ZZZZ</name>
<sequence>TTAGLPNGNLLTDRLPFTVTSSKVLKSITFEVQPALQIGTKYVIVFEAPSGVSDSAELHLYGNPSAGSSYTGGDRVWYNGSVWATVPTQDLNFYCWGSTEEDSGNKNWAAVASDSDGSHLIAAIYGSGHNLFTSADSGATWTERIPEVGISNWKAVASDSDGSHLIAIGLETNYKVWTSADYGVTWTERKPTADSPVFTGTWEGVASNSDGSKLIVGGSWVQDELYTSVDYGVTWTARRPGGIGNGSAGGDNASWKAFASSSDGVNLIGAGTLDARGIWVSSDSGVTWTDKTPSADVSWDRVASDSDGSHLMAAGKEWGGSDEFLFLSATSGASWTRVTPAGGGGGAWDAIASNSDGSQLVAAENSGRVYVSIDTGATWAEEQPDGDSDFPWRTVAFSSDGTLVLVGGYSGELFTGTHAVSYSEATWAEAALTSAGRALLDDTTAAAQATTLGVGTGDSPTFTGLTLSGLTSARLVASGSALNSVADLTAWIAGTASQVVVANDGDGTITLSTPQNIHTGASPTFAGLTLSSIAAEASDVDKFLVDSTGIIKFRTGAEVLSDIGASASAHLHDAATLEHDGVNSDGGAFNFTTTGLVTFNQSIASDNYTAVNLLTAAASNAGELDFTAASKKLDVEDNAVVSQDYTSDASPTFVGLTLTGLTATRLVATGGSKETVSVVNLATWVAGITDHISVADDSDGSITLDLDTNTKTLLGSFNGMFLEKIDFTISEAGGTVTGSLEQDSGGDLIQRFSDGYTTL</sequence>
<proteinExistence type="predicted"/>
<dbReference type="CDD" id="cd15482">
    <property type="entry name" value="Sialidase_non-viral"/>
    <property type="match status" value="1"/>
</dbReference>